<sequence>MVVWNLIPLLALVGNAFATAYPPKNAACAKLDIVFTGLPPYHPLVVQQGFNSSVIDATLRADAANIIKAGYNLRVVLMGPEQNLSVLAGQMEGNHWDGTGIGYGVRGAHLPELTIRLEDIIKLYHSRAPNASLMFDYSSDSALWAIKRRVPLASNCTDSPGKDLGFNVFCDIYNARLLKKQMSWG</sequence>
<dbReference type="EMBL" id="MU004240">
    <property type="protein sequence ID" value="KAF2665557.1"/>
    <property type="molecule type" value="Genomic_DNA"/>
</dbReference>
<organism evidence="2 3">
    <name type="scientific">Microthyrium microscopicum</name>
    <dbReference type="NCBI Taxonomy" id="703497"/>
    <lineage>
        <taxon>Eukaryota</taxon>
        <taxon>Fungi</taxon>
        <taxon>Dikarya</taxon>
        <taxon>Ascomycota</taxon>
        <taxon>Pezizomycotina</taxon>
        <taxon>Dothideomycetes</taxon>
        <taxon>Dothideomycetes incertae sedis</taxon>
        <taxon>Microthyriales</taxon>
        <taxon>Microthyriaceae</taxon>
        <taxon>Microthyrium</taxon>
    </lineage>
</organism>
<gene>
    <name evidence="2" type="ORF">BT63DRAFT_442934</name>
</gene>
<dbReference type="AlphaFoldDB" id="A0A6A6U2B0"/>
<dbReference type="Proteomes" id="UP000799302">
    <property type="component" value="Unassembled WGS sequence"/>
</dbReference>
<keyword evidence="1" id="KW-0732">Signal</keyword>
<evidence type="ECO:0000313" key="2">
    <source>
        <dbReference type="EMBL" id="KAF2665557.1"/>
    </source>
</evidence>
<keyword evidence="3" id="KW-1185">Reference proteome</keyword>
<evidence type="ECO:0000313" key="3">
    <source>
        <dbReference type="Proteomes" id="UP000799302"/>
    </source>
</evidence>
<reference evidence="2" key="1">
    <citation type="journal article" date="2020" name="Stud. Mycol.">
        <title>101 Dothideomycetes genomes: a test case for predicting lifestyles and emergence of pathogens.</title>
        <authorList>
            <person name="Haridas S."/>
            <person name="Albert R."/>
            <person name="Binder M."/>
            <person name="Bloem J."/>
            <person name="Labutti K."/>
            <person name="Salamov A."/>
            <person name="Andreopoulos B."/>
            <person name="Baker S."/>
            <person name="Barry K."/>
            <person name="Bills G."/>
            <person name="Bluhm B."/>
            <person name="Cannon C."/>
            <person name="Castanera R."/>
            <person name="Culley D."/>
            <person name="Daum C."/>
            <person name="Ezra D."/>
            <person name="Gonzalez J."/>
            <person name="Henrissat B."/>
            <person name="Kuo A."/>
            <person name="Liang C."/>
            <person name="Lipzen A."/>
            <person name="Lutzoni F."/>
            <person name="Magnuson J."/>
            <person name="Mondo S."/>
            <person name="Nolan M."/>
            <person name="Ohm R."/>
            <person name="Pangilinan J."/>
            <person name="Park H.-J."/>
            <person name="Ramirez L."/>
            <person name="Alfaro M."/>
            <person name="Sun H."/>
            <person name="Tritt A."/>
            <person name="Yoshinaga Y."/>
            <person name="Zwiers L.-H."/>
            <person name="Turgeon B."/>
            <person name="Goodwin S."/>
            <person name="Spatafora J."/>
            <person name="Crous P."/>
            <person name="Grigoriev I."/>
        </authorList>
    </citation>
    <scope>NUCLEOTIDE SEQUENCE</scope>
    <source>
        <strain evidence="2">CBS 115976</strain>
    </source>
</reference>
<feature type="chain" id="PRO_5025693826" description="Glycoside hydrolase" evidence="1">
    <location>
        <begin position="21"/>
        <end position="185"/>
    </location>
</feature>
<feature type="signal peptide" evidence="1">
    <location>
        <begin position="1"/>
        <end position="20"/>
    </location>
</feature>
<evidence type="ECO:0000256" key="1">
    <source>
        <dbReference type="SAM" id="SignalP"/>
    </source>
</evidence>
<protein>
    <recommendedName>
        <fullName evidence="4">Glycoside hydrolase</fullName>
    </recommendedName>
</protein>
<name>A0A6A6U2B0_9PEZI</name>
<accession>A0A6A6U2B0</accession>
<proteinExistence type="predicted"/>
<dbReference type="OrthoDB" id="2943660at2759"/>
<evidence type="ECO:0008006" key="4">
    <source>
        <dbReference type="Google" id="ProtNLM"/>
    </source>
</evidence>